<name>A0ABW0YN06_9BACI</name>
<reference evidence="3" key="1">
    <citation type="journal article" date="2019" name="Int. J. Syst. Evol. Microbiol.">
        <title>The Global Catalogue of Microorganisms (GCM) 10K type strain sequencing project: providing services to taxonomists for standard genome sequencing and annotation.</title>
        <authorList>
            <consortium name="The Broad Institute Genomics Platform"/>
            <consortium name="The Broad Institute Genome Sequencing Center for Infectious Disease"/>
            <person name="Wu L."/>
            <person name="Ma J."/>
        </authorList>
    </citation>
    <scope>NUCLEOTIDE SEQUENCE [LARGE SCALE GENOMIC DNA]</scope>
    <source>
        <strain evidence="3">CECT 7184</strain>
    </source>
</reference>
<evidence type="ECO:0000313" key="3">
    <source>
        <dbReference type="Proteomes" id="UP001596142"/>
    </source>
</evidence>
<evidence type="ECO:0000313" key="2">
    <source>
        <dbReference type="EMBL" id="MFC5713536.1"/>
    </source>
</evidence>
<gene>
    <name evidence="2" type="ORF">ACFPU1_12145</name>
</gene>
<dbReference type="PANTHER" id="PTHR36443">
    <property type="entry name" value="BSR5223 PROTEIN"/>
    <property type="match status" value="1"/>
</dbReference>
<feature type="transmembrane region" description="Helical" evidence="1">
    <location>
        <begin position="45"/>
        <end position="68"/>
    </location>
</feature>
<comment type="caution">
    <text evidence="2">The sequence shown here is derived from an EMBL/GenBank/DDBJ whole genome shotgun (WGS) entry which is preliminary data.</text>
</comment>
<keyword evidence="1" id="KW-1133">Transmembrane helix</keyword>
<dbReference type="InterPro" id="IPR021320">
    <property type="entry name" value="DUF2905"/>
</dbReference>
<dbReference type="PANTHER" id="PTHR36443:SF1">
    <property type="entry name" value="BSR5223 PROTEIN"/>
    <property type="match status" value="1"/>
</dbReference>
<evidence type="ECO:0000256" key="1">
    <source>
        <dbReference type="SAM" id="Phobius"/>
    </source>
</evidence>
<dbReference type="RefSeq" id="WP_385941447.1">
    <property type="nucleotide sequence ID" value="NZ_JBHSOZ010000005.1"/>
</dbReference>
<keyword evidence="1" id="KW-0812">Transmembrane</keyword>
<feature type="transmembrane region" description="Helical" evidence="1">
    <location>
        <begin position="7"/>
        <end position="25"/>
    </location>
</feature>
<dbReference type="Pfam" id="PF11146">
    <property type="entry name" value="DUF2905"/>
    <property type="match status" value="1"/>
</dbReference>
<proteinExistence type="predicted"/>
<accession>A0ABW0YN06</accession>
<organism evidence="2 3">
    <name type="scientific">Thalassorhabdus alkalitolerans</name>
    <dbReference type="NCBI Taxonomy" id="2282697"/>
    <lineage>
        <taxon>Bacteria</taxon>
        <taxon>Bacillati</taxon>
        <taxon>Bacillota</taxon>
        <taxon>Bacilli</taxon>
        <taxon>Bacillales</taxon>
        <taxon>Bacillaceae</taxon>
        <taxon>Thalassorhabdus</taxon>
    </lineage>
</organism>
<dbReference type="EMBL" id="JBHSOZ010000005">
    <property type="protein sequence ID" value="MFC5713536.1"/>
    <property type="molecule type" value="Genomic_DNA"/>
</dbReference>
<dbReference type="Proteomes" id="UP001596142">
    <property type="component" value="Unassembled WGS sequence"/>
</dbReference>
<keyword evidence="3" id="KW-1185">Reference proteome</keyword>
<protein>
    <submittedName>
        <fullName evidence="2">DUF2905 domain-containing protein</fullName>
    </submittedName>
</protein>
<sequence>MADFPKIIIGIGIALIIFGLIWQVGGKFISLGKLPGDILFKRGNTTIYFPIVTSIIISVVLSIILFIIGRFR</sequence>
<keyword evidence="1" id="KW-0472">Membrane</keyword>